<comment type="function">
    <text evidence="9">Kinase that can phosphorylate various inositol polyphosphate such as Ins(3,4,5,6)P4 or Ins(1,3,4)P3.</text>
</comment>
<evidence type="ECO:0000256" key="2">
    <source>
        <dbReference type="ARBA" id="ARBA00011245"/>
    </source>
</evidence>
<accession>A0AA88QY03</accession>
<keyword evidence="8 9" id="KW-0460">Magnesium</keyword>
<feature type="binding site" evidence="10">
    <location>
        <begin position="175"/>
        <end position="186"/>
    </location>
    <ligand>
        <name>ATP</name>
        <dbReference type="ChEBI" id="CHEBI:30616"/>
    </ligand>
</feature>
<keyword evidence="5 9" id="KW-0547">Nucleotide-binding</keyword>
<feature type="binding site" evidence="10">
    <location>
        <position position="18"/>
    </location>
    <ligand>
        <name>1D-myo-inositol 1,3,4-trisphosphate</name>
        <dbReference type="ChEBI" id="CHEBI:58414"/>
    </ligand>
</feature>
<name>A0AA88QY03_9ASTE</name>
<dbReference type="GO" id="GO:0000287">
    <property type="term" value="F:magnesium ion binding"/>
    <property type="evidence" value="ECO:0007669"/>
    <property type="project" value="InterPro"/>
</dbReference>
<comment type="subunit">
    <text evidence="2 9">Monomer.</text>
</comment>
<dbReference type="Proteomes" id="UP001187471">
    <property type="component" value="Unassembled WGS sequence"/>
</dbReference>
<dbReference type="EMBL" id="JAVXUO010002001">
    <property type="protein sequence ID" value="KAK2977217.1"/>
    <property type="molecule type" value="Genomic_DNA"/>
</dbReference>
<comment type="cofactor">
    <cofactor evidence="9 11">
        <name>Mg(2+)</name>
        <dbReference type="ChEBI" id="CHEBI:18420"/>
    </cofactor>
    <text evidence="9 11">Binds 2 magnesium ions per subunit.</text>
</comment>
<dbReference type="EC" id="2.7.1.134" evidence="9"/>
<keyword evidence="7 9" id="KW-0067">ATP-binding</keyword>
<dbReference type="Gene3D" id="3.30.470.20">
    <property type="entry name" value="ATP-grasp fold, B domain"/>
    <property type="match status" value="1"/>
</dbReference>
<feature type="binding site" evidence="10">
    <location>
        <position position="186"/>
    </location>
    <ligand>
        <name>1D-myo-inositol 1,3,4-trisphosphate</name>
        <dbReference type="ChEBI" id="CHEBI:58414"/>
    </ligand>
</feature>
<dbReference type="PANTHER" id="PTHR14217">
    <property type="entry name" value="INOSITOL-TETRAKISPHOSPHATE 1-KINASE"/>
    <property type="match status" value="1"/>
</dbReference>
<feature type="domain" description="ATP-grasp" evidence="12">
    <location>
        <begin position="107"/>
        <end position="313"/>
    </location>
</feature>
<feature type="binding site" evidence="11">
    <location>
        <position position="286"/>
    </location>
    <ligand>
        <name>Mg(2+)</name>
        <dbReference type="ChEBI" id="CHEBI:18420"/>
        <label>2</label>
    </ligand>
</feature>
<organism evidence="13 14">
    <name type="scientific">Escallonia rubra</name>
    <dbReference type="NCBI Taxonomy" id="112253"/>
    <lineage>
        <taxon>Eukaryota</taxon>
        <taxon>Viridiplantae</taxon>
        <taxon>Streptophyta</taxon>
        <taxon>Embryophyta</taxon>
        <taxon>Tracheophyta</taxon>
        <taxon>Spermatophyta</taxon>
        <taxon>Magnoliopsida</taxon>
        <taxon>eudicotyledons</taxon>
        <taxon>Gunneridae</taxon>
        <taxon>Pentapetalae</taxon>
        <taxon>asterids</taxon>
        <taxon>campanulids</taxon>
        <taxon>Escalloniales</taxon>
        <taxon>Escalloniaceae</taxon>
        <taxon>Escallonia</taxon>
    </lineage>
</organism>
<feature type="binding site" evidence="10">
    <location>
        <position position="286"/>
    </location>
    <ligand>
        <name>1D-myo-inositol 1,3,4-trisphosphate</name>
        <dbReference type="ChEBI" id="CHEBI:58414"/>
    </ligand>
</feature>
<dbReference type="AlphaFoldDB" id="A0AA88QY03"/>
<comment type="catalytic activity">
    <reaction evidence="9">
        <text>1D-myo-inositol 3,4,5,6-tetrakisphosphate + ATP = 1D-myo-inositol 1,3,4,5,6-pentakisphosphate + ADP + H(+)</text>
        <dbReference type="Rhea" id="RHEA:12452"/>
        <dbReference type="ChEBI" id="CHEBI:15378"/>
        <dbReference type="ChEBI" id="CHEBI:30616"/>
        <dbReference type="ChEBI" id="CHEBI:57539"/>
        <dbReference type="ChEBI" id="CHEBI:57733"/>
        <dbReference type="ChEBI" id="CHEBI:456216"/>
        <dbReference type="EC" id="2.7.1.134"/>
    </reaction>
</comment>
<feature type="binding site" evidence="10">
    <location>
        <position position="201"/>
    </location>
    <ligand>
        <name>ATP</name>
        <dbReference type="ChEBI" id="CHEBI:30616"/>
    </ligand>
</feature>
<keyword evidence="6 9" id="KW-0418">Kinase</keyword>
<evidence type="ECO:0000259" key="12">
    <source>
        <dbReference type="PROSITE" id="PS50975"/>
    </source>
</evidence>
<evidence type="ECO:0000256" key="11">
    <source>
        <dbReference type="PIRSR" id="PIRSR038186-2"/>
    </source>
</evidence>
<dbReference type="GO" id="GO:0032957">
    <property type="term" value="P:inositol trisphosphate metabolic process"/>
    <property type="evidence" value="ECO:0007669"/>
    <property type="project" value="InterPro"/>
</dbReference>
<protein>
    <recommendedName>
        <fullName evidence="9">Inositol-tetrakisphosphate 1-kinase</fullName>
        <ecNumber evidence="9">2.7.1.134</ecNumber>
    </recommendedName>
</protein>
<dbReference type="GO" id="GO:0005524">
    <property type="term" value="F:ATP binding"/>
    <property type="evidence" value="ECO:0007669"/>
    <property type="project" value="UniProtKB-UniRule"/>
</dbReference>
<feature type="binding site" evidence="10">
    <location>
        <position position="290"/>
    </location>
    <ligand>
        <name>1D-myo-inositol 1,3,4-trisphosphate</name>
        <dbReference type="ChEBI" id="CHEBI:58414"/>
    </ligand>
</feature>
<feature type="binding site" evidence="10">
    <location>
        <position position="154"/>
    </location>
    <ligand>
        <name>1D-myo-inositol 1,3,4-trisphosphate</name>
        <dbReference type="ChEBI" id="CHEBI:58414"/>
    </ligand>
</feature>
<evidence type="ECO:0000256" key="5">
    <source>
        <dbReference type="ARBA" id="ARBA00022741"/>
    </source>
</evidence>
<dbReference type="PANTHER" id="PTHR14217:SF20">
    <property type="entry name" value="INOSITOL-TETRAKISPHOSPHATE 1-KINASE"/>
    <property type="match status" value="1"/>
</dbReference>
<dbReference type="InterPro" id="IPR008656">
    <property type="entry name" value="Inositol_tetrakis-P_1-kinase"/>
</dbReference>
<evidence type="ECO:0000313" key="13">
    <source>
        <dbReference type="EMBL" id="KAK2977217.1"/>
    </source>
</evidence>
<feature type="binding site" evidence="10">
    <location>
        <position position="94"/>
    </location>
    <ligand>
        <name>ATP</name>
        <dbReference type="ChEBI" id="CHEBI:30616"/>
    </ligand>
</feature>
<feature type="binding site" evidence="10">
    <location>
        <position position="59"/>
    </location>
    <ligand>
        <name>1D-myo-inositol 1,3,4-trisphosphate</name>
        <dbReference type="ChEBI" id="CHEBI:58414"/>
    </ligand>
</feature>
<dbReference type="InterPro" id="IPR040464">
    <property type="entry name" value="InsP(3)kin_ATP-grasp"/>
</dbReference>
<sequence length="326" mass="36567">MTESAPRIRIGYGLEPKKVHSFIQPSLVNLCNERGIDLVPIDINTPLIQQGPFDCVIHKLYSEDWKNQLEEFSKANPNTVIIDPPHAIERLHNRISMLEVVNELKITRASEKLGMPSQTFIFNSESLSDQSVLQGLHFPVIAKPLVANGSAISHKMYVVFSRDGLKGLNPPIVLQEFVNHGGVIFKVYVAGEHVQCVKRRSLPDIPDESLGSSGGLLSFSQVSNLACQDGDDDSYGLIIEEAKMPPMSFVNEVANALQQVLGLRLFNFDMIRDSRDASRYLVIDINYFPGYAKLPDFEIVLTDFFREVVCQKESEMQAWATKESQE</sequence>
<dbReference type="InterPro" id="IPR041429">
    <property type="entry name" value="ITPK1_N"/>
</dbReference>
<feature type="binding site" evidence="11">
    <location>
        <position position="269"/>
    </location>
    <ligand>
        <name>Mg(2+)</name>
        <dbReference type="ChEBI" id="CHEBI:18420"/>
        <label>1</label>
    </ligand>
</feature>
<feature type="binding site" evidence="11">
    <location>
        <position position="284"/>
    </location>
    <ligand>
        <name>Mg(2+)</name>
        <dbReference type="ChEBI" id="CHEBI:18420"/>
        <label>1</label>
    </ligand>
</feature>
<evidence type="ECO:0000256" key="7">
    <source>
        <dbReference type="ARBA" id="ARBA00022840"/>
    </source>
</evidence>
<evidence type="ECO:0000313" key="14">
    <source>
        <dbReference type="Proteomes" id="UP001187471"/>
    </source>
</evidence>
<dbReference type="PROSITE" id="PS50975">
    <property type="entry name" value="ATP_GRASP"/>
    <property type="match status" value="1"/>
</dbReference>
<evidence type="ECO:0000256" key="10">
    <source>
        <dbReference type="PIRSR" id="PIRSR038186-1"/>
    </source>
</evidence>
<evidence type="ECO:0000256" key="9">
    <source>
        <dbReference type="PIRNR" id="PIRNR038186"/>
    </source>
</evidence>
<comment type="caution">
    <text evidence="13">The sequence shown here is derived from an EMBL/GenBank/DDBJ whole genome shotgun (WGS) entry which is preliminary data.</text>
</comment>
<feature type="binding site" evidence="10">
    <location>
        <position position="143"/>
    </location>
    <ligand>
        <name>ATP</name>
        <dbReference type="ChEBI" id="CHEBI:30616"/>
    </ligand>
</feature>
<keyword evidence="3 9" id="KW-0808">Transferase</keyword>
<dbReference type="Pfam" id="PF17927">
    <property type="entry name" value="Ins134_P3_kin_N"/>
    <property type="match status" value="1"/>
</dbReference>
<comment type="similarity">
    <text evidence="1 9">Belongs to the ITPK1 family.</text>
</comment>
<keyword evidence="4 9" id="KW-0479">Metal-binding</keyword>
<dbReference type="InterPro" id="IPR011761">
    <property type="entry name" value="ATP-grasp"/>
</dbReference>
<feature type="binding site" evidence="11">
    <location>
        <position position="284"/>
    </location>
    <ligand>
        <name>Mg(2+)</name>
        <dbReference type="ChEBI" id="CHEBI:18420"/>
        <label>2</label>
    </ligand>
</feature>
<dbReference type="SUPFAM" id="SSF56059">
    <property type="entry name" value="Glutathione synthetase ATP-binding domain-like"/>
    <property type="match status" value="1"/>
</dbReference>
<dbReference type="GO" id="GO:0047325">
    <property type="term" value="F:inositol-3,4,5,6-tetrakisphosphate 1-kinase activity"/>
    <property type="evidence" value="ECO:0007669"/>
    <property type="project" value="UniProtKB-EC"/>
</dbReference>
<dbReference type="GO" id="GO:0052725">
    <property type="term" value="F:inositol-1,3,4-trisphosphate 6-kinase activity"/>
    <property type="evidence" value="ECO:0007669"/>
    <property type="project" value="InterPro"/>
</dbReference>
<dbReference type="GO" id="GO:0005737">
    <property type="term" value="C:cytoplasm"/>
    <property type="evidence" value="ECO:0007669"/>
    <property type="project" value="TreeGrafter"/>
</dbReference>
<proteinExistence type="inferred from homology"/>
<dbReference type="PIRSF" id="PIRSF038186">
    <property type="entry name" value="ITPK"/>
    <property type="match status" value="1"/>
</dbReference>
<evidence type="ECO:0000256" key="1">
    <source>
        <dbReference type="ARBA" id="ARBA00009601"/>
    </source>
</evidence>
<keyword evidence="14" id="KW-1185">Reference proteome</keyword>
<evidence type="ECO:0000256" key="4">
    <source>
        <dbReference type="ARBA" id="ARBA00022723"/>
    </source>
</evidence>
<dbReference type="Pfam" id="PF05770">
    <property type="entry name" value="Ins134_P3_kin"/>
    <property type="match status" value="1"/>
</dbReference>
<evidence type="ECO:0000256" key="8">
    <source>
        <dbReference type="ARBA" id="ARBA00022842"/>
    </source>
</evidence>
<gene>
    <name evidence="13" type="ORF">RJ640_028422</name>
</gene>
<dbReference type="GO" id="GO:0052726">
    <property type="term" value="F:inositol-1,3,4-trisphosphate 5-kinase activity"/>
    <property type="evidence" value="ECO:0007669"/>
    <property type="project" value="InterPro"/>
</dbReference>
<evidence type="ECO:0000256" key="6">
    <source>
        <dbReference type="ARBA" id="ARBA00022777"/>
    </source>
</evidence>
<reference evidence="13" key="1">
    <citation type="submission" date="2022-12" db="EMBL/GenBank/DDBJ databases">
        <title>Draft genome assemblies for two species of Escallonia (Escalloniales).</title>
        <authorList>
            <person name="Chanderbali A."/>
            <person name="Dervinis C."/>
            <person name="Anghel I."/>
            <person name="Soltis D."/>
            <person name="Soltis P."/>
            <person name="Zapata F."/>
        </authorList>
    </citation>
    <scope>NUCLEOTIDE SEQUENCE</scope>
    <source>
        <strain evidence="13">UCBG92.1500</strain>
        <tissue evidence="13">Leaf</tissue>
    </source>
</reference>
<evidence type="ECO:0000256" key="3">
    <source>
        <dbReference type="ARBA" id="ARBA00022679"/>
    </source>
</evidence>